<evidence type="ECO:0000313" key="3">
    <source>
        <dbReference type="EMBL" id="ARO15340.1"/>
    </source>
</evidence>
<protein>
    <submittedName>
        <fullName evidence="3">Lipoprotein, putative</fullName>
    </submittedName>
</protein>
<dbReference type="InterPro" id="IPR005586">
    <property type="entry name" value="ABC_trans_aux"/>
</dbReference>
<dbReference type="Proteomes" id="UP000242447">
    <property type="component" value="Chromosome"/>
</dbReference>
<accession>A0A1W6P1X9</accession>
<feature type="domain" description="ABC-type transport auxiliary lipoprotein component" evidence="2">
    <location>
        <begin position="39"/>
        <end position="180"/>
    </location>
</feature>
<dbReference type="AlphaFoldDB" id="A0A1W6P1X9"/>
<keyword evidence="1" id="KW-0732">Signal</keyword>
<dbReference type="Pfam" id="PF03886">
    <property type="entry name" value="ABC_trans_aux"/>
    <property type="match status" value="1"/>
</dbReference>
<feature type="chain" id="PRO_5013094448" evidence="1">
    <location>
        <begin position="24"/>
        <end position="186"/>
    </location>
</feature>
<dbReference type="Gene3D" id="3.40.50.10610">
    <property type="entry name" value="ABC-type transport auxiliary lipoprotein component"/>
    <property type="match status" value="1"/>
</dbReference>
<name>A0A1W6P1X9_9RHOB</name>
<evidence type="ECO:0000259" key="2">
    <source>
        <dbReference type="Pfam" id="PF03886"/>
    </source>
</evidence>
<proteinExistence type="predicted"/>
<dbReference type="KEGG" id="kro:BVG79_01998"/>
<organism evidence="3 4">
    <name type="scientific">Ketogulonicigenium robustum</name>
    <dbReference type="NCBI Taxonomy" id="92947"/>
    <lineage>
        <taxon>Bacteria</taxon>
        <taxon>Pseudomonadati</taxon>
        <taxon>Pseudomonadota</taxon>
        <taxon>Alphaproteobacteria</taxon>
        <taxon>Rhodobacterales</taxon>
        <taxon>Roseobacteraceae</taxon>
        <taxon>Ketogulonicigenium</taxon>
    </lineage>
</organism>
<dbReference type="PROSITE" id="PS51257">
    <property type="entry name" value="PROKAR_LIPOPROTEIN"/>
    <property type="match status" value="1"/>
</dbReference>
<evidence type="ECO:0000313" key="4">
    <source>
        <dbReference type="Proteomes" id="UP000242447"/>
    </source>
</evidence>
<keyword evidence="3" id="KW-0449">Lipoprotein</keyword>
<reference evidence="3 4" key="1">
    <citation type="submission" date="2017-02" db="EMBL/GenBank/DDBJ databases">
        <title>Ketogulonicigenium robustum SPU B003 Genome sequencing and assembly.</title>
        <authorList>
            <person name="Li Y."/>
            <person name="Liu L."/>
            <person name="Wang C."/>
            <person name="Zhang M."/>
            <person name="Zhang T."/>
            <person name="Zhang Y."/>
        </authorList>
    </citation>
    <scope>NUCLEOTIDE SEQUENCE [LARGE SCALE GENOMIC DNA]</scope>
    <source>
        <strain evidence="3 4">SPU_B003</strain>
    </source>
</reference>
<feature type="signal peptide" evidence="1">
    <location>
        <begin position="1"/>
        <end position="23"/>
    </location>
</feature>
<evidence type="ECO:0000256" key="1">
    <source>
        <dbReference type="SAM" id="SignalP"/>
    </source>
</evidence>
<keyword evidence="4" id="KW-1185">Reference proteome</keyword>
<dbReference type="STRING" id="92947.BVG79_01998"/>
<dbReference type="RefSeq" id="WP_085786750.1">
    <property type="nucleotide sequence ID" value="NZ_CP019937.1"/>
</dbReference>
<sequence>MKAVLPFVALLGLAACSSPVLYAVDSPVPLDQRARIAFSSIEVVEVTLPRYAANPDIYRQAADGGLKAISGVSWADDPAPAMTADLVQVLTGMTGARIAAEPWPFRSYAQVRLDVRVTTMVARDQGDFLLMGQYYVAGQEDGFRERARPFAIAIPLPQGFGAAEVATARGLAVSELARQIIAGGLS</sequence>
<dbReference type="EMBL" id="CP019937">
    <property type="protein sequence ID" value="ARO15340.1"/>
    <property type="molecule type" value="Genomic_DNA"/>
</dbReference>
<dbReference type="SUPFAM" id="SSF159594">
    <property type="entry name" value="XCC0632-like"/>
    <property type="match status" value="1"/>
</dbReference>
<dbReference type="OrthoDB" id="7858211at2"/>
<gene>
    <name evidence="3" type="primary">pqiC</name>
    <name evidence="3" type="ORF">BVG79_01998</name>
</gene>